<comment type="similarity">
    <text evidence="2 13">Belongs to the LolB family.</text>
</comment>
<evidence type="ECO:0000256" key="7">
    <source>
        <dbReference type="ARBA" id="ARBA00022927"/>
    </source>
</evidence>
<evidence type="ECO:0000256" key="5">
    <source>
        <dbReference type="ARBA" id="ARBA00022448"/>
    </source>
</evidence>
<dbReference type="SUPFAM" id="SSF89392">
    <property type="entry name" value="Prokaryotic lipoproteins and lipoprotein localization factors"/>
    <property type="match status" value="1"/>
</dbReference>
<keyword evidence="10 13" id="KW-0143">Chaperone</keyword>
<sequence>MTLAVNRFFTLFTLLFVLAGCSTVSNTPITNIDWQAHQARLDKIEQFKISGKLGYISPEKRQSLNFQWQKGPKSSDLRLTSFLGQTVLHLTVTEQGAQVETYDDQIFRAQDAQTLIAQLTGLSIPVAPLEHWILGQPSDADDYILNNNNTLASLVKAIGPQRWLVTYNAYELVEVANEKPLALPTKLKLTQANTKLNIVISKWTLPQ</sequence>
<keyword evidence="12 13" id="KW-0449">Lipoprotein</keyword>
<evidence type="ECO:0000256" key="2">
    <source>
        <dbReference type="ARBA" id="ARBA00009696"/>
    </source>
</evidence>
<dbReference type="RefSeq" id="WP_225249420.1">
    <property type="nucleotide sequence ID" value="NZ_JAIWIU010000010.1"/>
</dbReference>
<comment type="subcellular location">
    <subcellularLocation>
        <location evidence="1 13">Cell outer membrane</location>
        <topology evidence="1 13">Lipid-anchor</topology>
    </subcellularLocation>
</comment>
<proteinExistence type="inferred from homology"/>
<evidence type="ECO:0000256" key="9">
    <source>
        <dbReference type="ARBA" id="ARBA00023139"/>
    </source>
</evidence>
<organism evidence="15 16">
    <name type="scientific">Vibrio tritonius</name>
    <dbReference type="NCBI Taxonomy" id="1435069"/>
    <lineage>
        <taxon>Bacteria</taxon>
        <taxon>Pseudomonadati</taxon>
        <taxon>Pseudomonadota</taxon>
        <taxon>Gammaproteobacteria</taxon>
        <taxon>Vibrionales</taxon>
        <taxon>Vibrionaceae</taxon>
        <taxon>Vibrio</taxon>
    </lineage>
</organism>
<comment type="subunit">
    <text evidence="3 13">Monomer.</text>
</comment>
<evidence type="ECO:0000256" key="10">
    <source>
        <dbReference type="ARBA" id="ARBA00023186"/>
    </source>
</evidence>
<evidence type="ECO:0000256" key="4">
    <source>
        <dbReference type="ARBA" id="ARBA00016202"/>
    </source>
</evidence>
<evidence type="ECO:0000256" key="6">
    <source>
        <dbReference type="ARBA" id="ARBA00022729"/>
    </source>
</evidence>
<keyword evidence="5 13" id="KW-0813">Transport</keyword>
<feature type="signal peptide" evidence="14">
    <location>
        <begin position="1"/>
        <end position="19"/>
    </location>
</feature>
<evidence type="ECO:0000256" key="12">
    <source>
        <dbReference type="ARBA" id="ARBA00023288"/>
    </source>
</evidence>
<protein>
    <recommendedName>
        <fullName evidence="4 13">Outer-membrane lipoprotein LolB</fullName>
    </recommendedName>
</protein>
<dbReference type="Proteomes" id="UP001199044">
    <property type="component" value="Unassembled WGS sequence"/>
</dbReference>
<dbReference type="InterPro" id="IPR004565">
    <property type="entry name" value="OM_lipoprot_LolB"/>
</dbReference>
<dbReference type="HAMAP" id="MF_00233">
    <property type="entry name" value="LolB"/>
    <property type="match status" value="1"/>
</dbReference>
<keyword evidence="7 13" id="KW-0653">Protein transport</keyword>
<dbReference type="Gene3D" id="2.50.20.10">
    <property type="entry name" value="Lipoprotein localisation LolA/LolB/LppX"/>
    <property type="match status" value="1"/>
</dbReference>
<comment type="function">
    <text evidence="13">Plays a critical role in the incorporation of lipoproteins in the outer membrane after they are released by the LolA protein.</text>
</comment>
<evidence type="ECO:0000256" key="11">
    <source>
        <dbReference type="ARBA" id="ARBA00023237"/>
    </source>
</evidence>
<gene>
    <name evidence="13 15" type="primary">lolB</name>
    <name evidence="15" type="ORF">LDJ79_02180</name>
</gene>
<dbReference type="EMBL" id="JAIWIU010000010">
    <property type="protein sequence ID" value="MCA2014900.1"/>
    <property type="molecule type" value="Genomic_DNA"/>
</dbReference>
<dbReference type="Pfam" id="PF03550">
    <property type="entry name" value="LolB"/>
    <property type="match status" value="1"/>
</dbReference>
<keyword evidence="9 13" id="KW-0564">Palmitate</keyword>
<evidence type="ECO:0000256" key="14">
    <source>
        <dbReference type="SAM" id="SignalP"/>
    </source>
</evidence>
<name>A0ABS7YKW2_9VIBR</name>
<accession>A0ABS7YKW2</accession>
<dbReference type="CDD" id="cd16326">
    <property type="entry name" value="LolB"/>
    <property type="match status" value="1"/>
</dbReference>
<dbReference type="PROSITE" id="PS51257">
    <property type="entry name" value="PROKAR_LIPOPROTEIN"/>
    <property type="match status" value="1"/>
</dbReference>
<dbReference type="NCBIfam" id="TIGR00548">
    <property type="entry name" value="lolB"/>
    <property type="match status" value="1"/>
</dbReference>
<evidence type="ECO:0000256" key="1">
    <source>
        <dbReference type="ARBA" id="ARBA00004459"/>
    </source>
</evidence>
<feature type="chain" id="PRO_5046190217" description="Outer-membrane lipoprotein LolB" evidence="14">
    <location>
        <begin position="20"/>
        <end position="207"/>
    </location>
</feature>
<dbReference type="InterPro" id="IPR029046">
    <property type="entry name" value="LolA/LolB/LppX"/>
</dbReference>
<keyword evidence="8 13" id="KW-0472">Membrane</keyword>
<keyword evidence="6 13" id="KW-0732">Signal</keyword>
<comment type="caution">
    <text evidence="15">The sequence shown here is derived from an EMBL/GenBank/DDBJ whole genome shotgun (WGS) entry which is preliminary data.</text>
</comment>
<evidence type="ECO:0000256" key="13">
    <source>
        <dbReference type="HAMAP-Rule" id="MF_00233"/>
    </source>
</evidence>
<keyword evidence="11 13" id="KW-0998">Cell outer membrane</keyword>
<evidence type="ECO:0000313" key="15">
    <source>
        <dbReference type="EMBL" id="MCA2014900.1"/>
    </source>
</evidence>
<evidence type="ECO:0000256" key="3">
    <source>
        <dbReference type="ARBA" id="ARBA00011245"/>
    </source>
</evidence>
<evidence type="ECO:0000313" key="16">
    <source>
        <dbReference type="Proteomes" id="UP001199044"/>
    </source>
</evidence>
<reference evidence="16" key="1">
    <citation type="submission" date="2023-07" db="EMBL/GenBank/DDBJ databases">
        <title>Molecular identification of indigenous halophilic bacteria isolated from red sea cost, biodegradation of synthetic dyes and assessment of degraded metabolite toxicity.</title>
        <authorList>
            <person name="Chaieb K."/>
            <person name="Altayb H.N."/>
        </authorList>
    </citation>
    <scope>NUCLEOTIDE SEQUENCE [LARGE SCALE GENOMIC DNA]</scope>
    <source>
        <strain evidence="16">K20</strain>
    </source>
</reference>
<evidence type="ECO:0000256" key="8">
    <source>
        <dbReference type="ARBA" id="ARBA00023136"/>
    </source>
</evidence>
<keyword evidence="16" id="KW-1185">Reference proteome</keyword>